<evidence type="ECO:0000256" key="1">
    <source>
        <dbReference type="SAM" id="Phobius"/>
    </source>
</evidence>
<dbReference type="RefSeq" id="WP_274959273.1">
    <property type="nucleotide sequence ID" value="NZ_DYWQ01000102.1"/>
</dbReference>
<dbReference type="EMBL" id="DYWQ01000102">
    <property type="protein sequence ID" value="HJF45516.1"/>
    <property type="molecule type" value="Genomic_DNA"/>
</dbReference>
<dbReference type="Proteomes" id="UP000697330">
    <property type="component" value="Unassembled WGS sequence"/>
</dbReference>
<reference evidence="2" key="2">
    <citation type="submission" date="2021-09" db="EMBL/GenBank/DDBJ databases">
        <authorList>
            <person name="Gilroy R."/>
        </authorList>
    </citation>
    <scope>NUCLEOTIDE SEQUENCE</scope>
    <source>
        <strain evidence="2">CHK124-7917</strain>
    </source>
</reference>
<protein>
    <submittedName>
        <fullName evidence="2">Uncharacterized protein</fullName>
    </submittedName>
</protein>
<evidence type="ECO:0000313" key="3">
    <source>
        <dbReference type="Proteomes" id="UP000697330"/>
    </source>
</evidence>
<dbReference type="AlphaFoldDB" id="A0A921GFV2"/>
<organism evidence="2 3">
    <name type="scientific">Thermophilibacter provencensis</name>
    <dbReference type="NCBI Taxonomy" id="1852386"/>
    <lineage>
        <taxon>Bacteria</taxon>
        <taxon>Bacillati</taxon>
        <taxon>Actinomycetota</taxon>
        <taxon>Coriobacteriia</taxon>
        <taxon>Coriobacteriales</taxon>
        <taxon>Atopobiaceae</taxon>
        <taxon>Thermophilibacter</taxon>
    </lineage>
</organism>
<evidence type="ECO:0000313" key="2">
    <source>
        <dbReference type="EMBL" id="HJF45516.1"/>
    </source>
</evidence>
<keyword evidence="1" id="KW-1133">Transmembrane helix</keyword>
<name>A0A921GFV2_9ACTN</name>
<sequence>MDSFIPFGYTMAILIFGFVVYLVLSMPTKRDLRKAMRPDAEARRSVGLAAELRARKGARCRLLLGEVHFVANSSQIEGVVEDVDDEWVLVRTMGSGQGARLVAVRLEGIAGIEE</sequence>
<feature type="transmembrane region" description="Helical" evidence="1">
    <location>
        <begin position="6"/>
        <end position="24"/>
    </location>
</feature>
<accession>A0A921GFV2</accession>
<comment type="caution">
    <text evidence="2">The sequence shown here is derived from an EMBL/GenBank/DDBJ whole genome shotgun (WGS) entry which is preliminary data.</text>
</comment>
<keyword evidence="1" id="KW-0812">Transmembrane</keyword>
<gene>
    <name evidence="2" type="ORF">K8U72_07025</name>
</gene>
<reference evidence="2" key="1">
    <citation type="journal article" date="2021" name="PeerJ">
        <title>Extensive microbial diversity within the chicken gut microbiome revealed by metagenomics and culture.</title>
        <authorList>
            <person name="Gilroy R."/>
            <person name="Ravi A."/>
            <person name="Getino M."/>
            <person name="Pursley I."/>
            <person name="Horton D.L."/>
            <person name="Alikhan N.F."/>
            <person name="Baker D."/>
            <person name="Gharbi K."/>
            <person name="Hall N."/>
            <person name="Watson M."/>
            <person name="Adriaenssens E.M."/>
            <person name="Foster-Nyarko E."/>
            <person name="Jarju S."/>
            <person name="Secka A."/>
            <person name="Antonio M."/>
            <person name="Oren A."/>
            <person name="Chaudhuri R.R."/>
            <person name="La Ragione R."/>
            <person name="Hildebrand F."/>
            <person name="Pallen M.J."/>
        </authorList>
    </citation>
    <scope>NUCLEOTIDE SEQUENCE</scope>
    <source>
        <strain evidence="2">CHK124-7917</strain>
    </source>
</reference>
<keyword evidence="1" id="KW-0472">Membrane</keyword>
<proteinExistence type="predicted"/>